<reference evidence="8 9" key="1">
    <citation type="journal article" date="2013" name="Genome Biol.">
        <title>Genomic analysis reveals key aspects of prokaryotic symbiosis in the phototrophic consortium "Chlorochromatium aggregatum".</title>
        <authorList>
            <person name="Liu Z."/>
            <person name="Muller J."/>
            <person name="Li T."/>
            <person name="Alvey R.M."/>
            <person name="Vogl K."/>
            <person name="Frigaard N.U."/>
            <person name="Rockwell N.C."/>
            <person name="Boyd E.S."/>
            <person name="Tomsho L.P."/>
            <person name="Schuster S.C."/>
            <person name="Henke P."/>
            <person name="Rohde M."/>
            <person name="Overmann J."/>
            <person name="Bryant D.A."/>
        </authorList>
    </citation>
    <scope>NUCLEOTIDE SEQUENCE [LARGE SCALE GENOMIC DNA]</scope>
    <source>
        <strain evidence="8">CR</strain>
    </source>
</reference>
<dbReference type="EMBL" id="CP004885">
    <property type="protein sequence ID" value="AGX88020.1"/>
    <property type="molecule type" value="Genomic_DNA"/>
</dbReference>
<dbReference type="STRING" id="946483.Cenrod_1943"/>
<dbReference type="GO" id="GO:0006355">
    <property type="term" value="P:regulation of DNA-templated transcription"/>
    <property type="evidence" value="ECO:0007669"/>
    <property type="project" value="InterPro"/>
</dbReference>
<dbReference type="InterPro" id="IPR035919">
    <property type="entry name" value="EAL_sf"/>
</dbReference>
<evidence type="ECO:0000313" key="8">
    <source>
        <dbReference type="EMBL" id="AGX88020.1"/>
    </source>
</evidence>
<dbReference type="InterPro" id="IPR001633">
    <property type="entry name" value="EAL_dom"/>
</dbReference>
<organism evidence="8 9">
    <name type="scientific">Candidatus Symbiobacter mobilis CR</name>
    <dbReference type="NCBI Taxonomy" id="946483"/>
    <lineage>
        <taxon>Bacteria</taxon>
        <taxon>Pseudomonadati</taxon>
        <taxon>Pseudomonadota</taxon>
        <taxon>Betaproteobacteria</taxon>
        <taxon>Burkholderiales</taxon>
        <taxon>Comamonadaceae</taxon>
    </lineage>
</organism>
<evidence type="ECO:0000256" key="3">
    <source>
        <dbReference type="ARBA" id="ARBA00022737"/>
    </source>
</evidence>
<dbReference type="Gene3D" id="3.30.70.100">
    <property type="match status" value="1"/>
</dbReference>
<dbReference type="CDD" id="cd06331">
    <property type="entry name" value="PBP1_AmiC-like"/>
    <property type="match status" value="1"/>
</dbReference>
<dbReference type="SUPFAM" id="SSF54975">
    <property type="entry name" value="Acylphosphatase/BLUF domain-like"/>
    <property type="match status" value="1"/>
</dbReference>
<dbReference type="Pfam" id="PF00990">
    <property type="entry name" value="GGDEF"/>
    <property type="match status" value="1"/>
</dbReference>
<feature type="domain" description="EAL" evidence="5">
    <location>
        <begin position="698"/>
        <end position="952"/>
    </location>
</feature>
<evidence type="ECO:0000259" key="6">
    <source>
        <dbReference type="PROSITE" id="PS50887"/>
    </source>
</evidence>
<gene>
    <name evidence="8" type="ORF">Cenrod_1943</name>
</gene>
<dbReference type="Pfam" id="PF13458">
    <property type="entry name" value="Peripla_BP_6"/>
    <property type="match status" value="1"/>
</dbReference>
<dbReference type="FunFam" id="3.30.70.270:FF:000001">
    <property type="entry name" value="Diguanylate cyclase domain protein"/>
    <property type="match status" value="1"/>
</dbReference>
<dbReference type="Pfam" id="PF04940">
    <property type="entry name" value="BLUF"/>
    <property type="match status" value="1"/>
</dbReference>
<dbReference type="Pfam" id="PF00563">
    <property type="entry name" value="EAL"/>
    <property type="match status" value="1"/>
</dbReference>
<dbReference type="InterPro" id="IPR052155">
    <property type="entry name" value="Biofilm_reg_signaling"/>
</dbReference>
<dbReference type="GO" id="GO:0071949">
    <property type="term" value="F:FAD binding"/>
    <property type="evidence" value="ECO:0007669"/>
    <property type="project" value="InterPro"/>
</dbReference>
<dbReference type="SMART" id="SM00052">
    <property type="entry name" value="EAL"/>
    <property type="match status" value="1"/>
</dbReference>
<dbReference type="InterPro" id="IPR028081">
    <property type="entry name" value="Leu-bd"/>
</dbReference>
<dbReference type="SMART" id="SM00086">
    <property type="entry name" value="PAC"/>
    <property type="match status" value="1"/>
</dbReference>
<feature type="domain" description="BLUF" evidence="7">
    <location>
        <begin position="961"/>
        <end position="1052"/>
    </location>
</feature>
<evidence type="ECO:0000313" key="9">
    <source>
        <dbReference type="Proteomes" id="UP000017184"/>
    </source>
</evidence>
<name>U5N9M8_9BURK</name>
<dbReference type="InterPro" id="IPR043128">
    <property type="entry name" value="Rev_trsase/Diguanyl_cyclase"/>
</dbReference>
<keyword evidence="3" id="KW-0677">Repeat</keyword>
<dbReference type="eggNOG" id="COG5001">
    <property type="taxonomic scope" value="Bacteria"/>
</dbReference>
<dbReference type="CDD" id="cd01949">
    <property type="entry name" value="GGDEF"/>
    <property type="match status" value="1"/>
</dbReference>
<dbReference type="SUPFAM" id="SSF55073">
    <property type="entry name" value="Nucleotide cyclase"/>
    <property type="match status" value="1"/>
</dbReference>
<dbReference type="Pfam" id="PF00989">
    <property type="entry name" value="PAS"/>
    <property type="match status" value="1"/>
</dbReference>
<evidence type="ECO:0000259" key="4">
    <source>
        <dbReference type="PROSITE" id="PS50112"/>
    </source>
</evidence>
<dbReference type="InterPro" id="IPR013767">
    <property type="entry name" value="PAS_fold"/>
</dbReference>
<dbReference type="Proteomes" id="UP000017184">
    <property type="component" value="Chromosome"/>
</dbReference>
<dbReference type="GO" id="GO:0003824">
    <property type="term" value="F:catalytic activity"/>
    <property type="evidence" value="ECO:0007669"/>
    <property type="project" value="UniProtKB-ARBA"/>
</dbReference>
<dbReference type="PROSITE" id="PS50925">
    <property type="entry name" value="BLUF"/>
    <property type="match status" value="1"/>
</dbReference>
<dbReference type="PROSITE" id="PS50883">
    <property type="entry name" value="EAL"/>
    <property type="match status" value="1"/>
</dbReference>
<dbReference type="InterPro" id="IPR007024">
    <property type="entry name" value="BLUF_domain"/>
</dbReference>
<evidence type="ECO:0000259" key="7">
    <source>
        <dbReference type="PROSITE" id="PS50925"/>
    </source>
</evidence>
<dbReference type="InterPro" id="IPR029787">
    <property type="entry name" value="Nucleotide_cyclase"/>
</dbReference>
<feature type="domain" description="PAS" evidence="4">
    <location>
        <begin position="401"/>
        <end position="466"/>
    </location>
</feature>
<feature type="domain" description="GGDEF" evidence="6">
    <location>
        <begin position="556"/>
        <end position="689"/>
    </location>
</feature>
<accession>U5N9M8</accession>
<dbReference type="SMART" id="SM01034">
    <property type="entry name" value="BLUF"/>
    <property type="match status" value="1"/>
</dbReference>
<dbReference type="PANTHER" id="PTHR44757:SF2">
    <property type="entry name" value="BIOFILM ARCHITECTURE MAINTENANCE PROTEIN MBAA"/>
    <property type="match status" value="1"/>
</dbReference>
<evidence type="ECO:0000259" key="5">
    <source>
        <dbReference type="PROSITE" id="PS50883"/>
    </source>
</evidence>
<dbReference type="SMART" id="SM00091">
    <property type="entry name" value="PAS"/>
    <property type="match status" value="1"/>
</dbReference>
<dbReference type="Gene3D" id="3.30.450.20">
    <property type="entry name" value="PAS domain"/>
    <property type="match status" value="1"/>
</dbReference>
<dbReference type="Gene3D" id="3.40.50.2300">
    <property type="match status" value="2"/>
</dbReference>
<proteinExistence type="inferred from homology"/>
<dbReference type="Gene3D" id="3.30.70.270">
    <property type="match status" value="1"/>
</dbReference>
<dbReference type="AlphaFoldDB" id="U5N9M8"/>
<dbReference type="NCBIfam" id="TIGR00229">
    <property type="entry name" value="sensory_box"/>
    <property type="match status" value="1"/>
</dbReference>
<dbReference type="InterPro" id="IPR036046">
    <property type="entry name" value="Acylphosphatase-like_dom_sf"/>
</dbReference>
<dbReference type="RefSeq" id="WP_022774733.1">
    <property type="nucleotide sequence ID" value="NC_022576.1"/>
</dbReference>
<dbReference type="InterPro" id="IPR028082">
    <property type="entry name" value="Peripla_BP_I"/>
</dbReference>
<dbReference type="GO" id="GO:0009882">
    <property type="term" value="F:blue light photoreceptor activity"/>
    <property type="evidence" value="ECO:0007669"/>
    <property type="project" value="InterPro"/>
</dbReference>
<dbReference type="HOGENOM" id="CLU_303006_0_0_4"/>
<dbReference type="SMART" id="SM00267">
    <property type="entry name" value="GGDEF"/>
    <property type="match status" value="1"/>
</dbReference>
<dbReference type="SUPFAM" id="SSF55785">
    <property type="entry name" value="PYP-like sensor domain (PAS domain)"/>
    <property type="match status" value="1"/>
</dbReference>
<dbReference type="Gene3D" id="3.20.20.450">
    <property type="entry name" value="EAL domain"/>
    <property type="match status" value="1"/>
</dbReference>
<evidence type="ECO:0000256" key="2">
    <source>
        <dbReference type="ARBA" id="ARBA00022729"/>
    </source>
</evidence>
<keyword evidence="2" id="KW-0732">Signal</keyword>
<protein>
    <submittedName>
        <fullName evidence="8">Signal transduction protein</fullName>
    </submittedName>
</protein>
<dbReference type="OrthoDB" id="5288800at2"/>
<dbReference type="PANTHER" id="PTHR44757">
    <property type="entry name" value="DIGUANYLATE CYCLASE DGCP"/>
    <property type="match status" value="1"/>
</dbReference>
<dbReference type="InterPro" id="IPR001610">
    <property type="entry name" value="PAC"/>
</dbReference>
<dbReference type="NCBIfam" id="TIGR00254">
    <property type="entry name" value="GGDEF"/>
    <property type="match status" value="1"/>
</dbReference>
<dbReference type="InterPro" id="IPR035965">
    <property type="entry name" value="PAS-like_dom_sf"/>
</dbReference>
<dbReference type="InterPro" id="IPR000160">
    <property type="entry name" value="GGDEF_dom"/>
</dbReference>
<dbReference type="SUPFAM" id="SSF53822">
    <property type="entry name" value="Periplasmic binding protein-like I"/>
    <property type="match status" value="1"/>
</dbReference>
<dbReference type="CDD" id="cd00130">
    <property type="entry name" value="PAS"/>
    <property type="match status" value="1"/>
</dbReference>
<dbReference type="PROSITE" id="PS50887">
    <property type="entry name" value="GGDEF"/>
    <property type="match status" value="1"/>
</dbReference>
<sequence length="1100" mass="122564">MSEKTKIKLGLMPPLSGIVSLYGEEISRAGKIATEEINRNGGVLGRDIELVILDDGSLPESSVHAATRLIDEFGCMAIIGNLLSNSRIAVANLVAEPRKIPYLNFSFYEGSISGRYFFSFAALPNQQIEKMIPYMANRFGSKMFLAGNNYEWPRGSIDAAKRVLLKENGEIIGEEYLSIGASMAEVEALVEMVGSSGADVFVPYFAGLDQINLLNHFTKMGLKRKMAVVMGHYDEMMASLLKPEVREGFFSSNTYFMSLETAKNRAYLEILQKQKDVTGIHPIGNGVLTNFGEGTYVCVHAFAKACKMAGEVDREKIVEALESVSVDAPQGVVCMDRQTHHAIVNSYLAQCGSNGRFAIIENFGQIVPMIPQRYSASQITVPSFPRKRSETLDRGLGFASKSILDSTDIAVIATDADGIILQSNKGAHELFGYSDVELAGISINMLVPPHFRSFHKEAIKSFVASDTKELRMGKRGEIAGYKKDGTFFSAEASIAKFQTENEWILVATVMDITARKKAEEDLTWRATHDALTRLPNRALIKERLENALARTKRSGSQVGLLFIDLDKFKLINDTYGHNAGDKLLIDFAKKLTDHVRPGDTVARLGGDEFVVMCENIGNESALIQLAERINDALRQPLIVENKEIISTASIGLTYGSGATHSADDLLRESDTAMYASKQHGRDTWHIFSSELHERSKQRLEIESGLRSAIEKGEMEVVYQPIVAAQNGAIQGAEALLRWKTNEKNISPAIFIPLAEESGSMLSIGKWVFEQVCKTQHFLTQKYGNHAPYISVNISVKQIDSNTIVEDFREILQKEGADASKVLLEITETSIMSNVEKNISTLEGLRKLGMSIAVDDFGTGYSSFAQLLRLPISHIKIDKEFVDGLDQHENSKLVTSTIIKMAKNLGKKTVAEGVESELQLFELRANGVDYIQGYYFYKPLAFGQFVQALENQNLIASENSDIFTAMYVSEAVDAMDRHTIESLVQQSRKFNSTHGITGYLLYEKGYFLQLLEGRKEIVDSLLLKISQDGRHKNMKTILKGLTKSRLFHEWSMGYWIIDELHKKFDFEELNVKRFGFAELSQDPRVCYALFHSLSRENNQLP</sequence>
<dbReference type="InterPro" id="IPR000014">
    <property type="entry name" value="PAS"/>
</dbReference>
<dbReference type="PATRIC" id="fig|946483.4.peg.1958"/>
<dbReference type="eggNOG" id="COG0683">
    <property type="taxonomic scope" value="Bacteria"/>
</dbReference>
<dbReference type="KEGG" id="cbx:Cenrod_1943"/>
<dbReference type="CDD" id="cd01948">
    <property type="entry name" value="EAL"/>
    <property type="match status" value="1"/>
</dbReference>
<dbReference type="PROSITE" id="PS50112">
    <property type="entry name" value="PAS"/>
    <property type="match status" value="1"/>
</dbReference>
<keyword evidence="9" id="KW-1185">Reference proteome</keyword>
<evidence type="ECO:0000256" key="1">
    <source>
        <dbReference type="ARBA" id="ARBA00010062"/>
    </source>
</evidence>
<dbReference type="SUPFAM" id="SSF141868">
    <property type="entry name" value="EAL domain-like"/>
    <property type="match status" value="1"/>
</dbReference>
<comment type="similarity">
    <text evidence="1">Belongs to the leucine-binding protein family.</text>
</comment>